<accession>A0A381PCT6</accession>
<sequence length="245" mass="29681">MKAKMDSVSQLPGTLYSKAHSHFEQKQYNDCMTLLILISEKYPDWDRSKVEKKYDQAYKKQREYEKELARQKKREKRKRKRETQMVDSIEKNIESVFDKKKNITYYRTLRTTICQVAHTISFGIELYMTVDKSNNKVFRIKSTYIDKSGSDYHDPQWMNYNEIELLSDDNKRLTIKIDETKKDKIESRFVNQETSDDLIDTDQILNFHNANRIRVYFKGKYLYEFDMIYEQFNAFREILANYDYL</sequence>
<evidence type="ECO:0000256" key="1">
    <source>
        <dbReference type="SAM" id="Coils"/>
    </source>
</evidence>
<dbReference type="EMBL" id="UINC01000943">
    <property type="protein sequence ID" value="SUZ64805.1"/>
    <property type="molecule type" value="Genomic_DNA"/>
</dbReference>
<gene>
    <name evidence="2" type="ORF">METZ01_LOCUS17659</name>
</gene>
<reference evidence="2" key="1">
    <citation type="submission" date="2018-05" db="EMBL/GenBank/DDBJ databases">
        <authorList>
            <person name="Lanie J.A."/>
            <person name="Ng W.-L."/>
            <person name="Kazmierczak K.M."/>
            <person name="Andrzejewski T.M."/>
            <person name="Davidsen T.M."/>
            <person name="Wayne K.J."/>
            <person name="Tettelin H."/>
            <person name="Glass J.I."/>
            <person name="Rusch D."/>
            <person name="Podicherti R."/>
            <person name="Tsui H.-C.T."/>
            <person name="Winkler M.E."/>
        </authorList>
    </citation>
    <scope>NUCLEOTIDE SEQUENCE</scope>
</reference>
<organism evidence="2">
    <name type="scientific">marine metagenome</name>
    <dbReference type="NCBI Taxonomy" id="408172"/>
    <lineage>
        <taxon>unclassified sequences</taxon>
        <taxon>metagenomes</taxon>
        <taxon>ecological metagenomes</taxon>
    </lineage>
</organism>
<name>A0A381PCT6_9ZZZZ</name>
<feature type="coiled-coil region" evidence="1">
    <location>
        <begin position="47"/>
        <end position="92"/>
    </location>
</feature>
<proteinExistence type="predicted"/>
<protein>
    <submittedName>
        <fullName evidence="2">Uncharacterized protein</fullName>
    </submittedName>
</protein>
<keyword evidence="1" id="KW-0175">Coiled coil</keyword>
<evidence type="ECO:0000313" key="2">
    <source>
        <dbReference type="EMBL" id="SUZ64805.1"/>
    </source>
</evidence>
<dbReference type="AlphaFoldDB" id="A0A381PCT6"/>